<protein>
    <submittedName>
        <fullName evidence="6">IS66 family transposase</fullName>
    </submittedName>
</protein>
<dbReference type="RefSeq" id="WP_269033299.1">
    <property type="nucleotide sequence ID" value="NZ_CP114040.1"/>
</dbReference>
<evidence type="ECO:0000259" key="3">
    <source>
        <dbReference type="Pfam" id="PF03050"/>
    </source>
</evidence>
<keyword evidence="1" id="KW-0175">Coiled coil</keyword>
<gene>
    <name evidence="6" type="ORF">O0S08_32670</name>
</gene>
<dbReference type="Pfam" id="PF13817">
    <property type="entry name" value="DDE_Tnp_IS66_C"/>
    <property type="match status" value="1"/>
</dbReference>
<dbReference type="PANTHER" id="PTHR33678:SF1">
    <property type="entry name" value="BLL1576 PROTEIN"/>
    <property type="match status" value="1"/>
</dbReference>
<evidence type="ECO:0000259" key="4">
    <source>
        <dbReference type="Pfam" id="PF13007"/>
    </source>
</evidence>
<dbReference type="InterPro" id="IPR024463">
    <property type="entry name" value="Transposase_TnpC_homeodom"/>
</dbReference>
<name>A0ABY7GVI4_9BACT</name>
<organism evidence="6 7">
    <name type="scientific">Nannocystis punicea</name>
    <dbReference type="NCBI Taxonomy" id="2995304"/>
    <lineage>
        <taxon>Bacteria</taxon>
        <taxon>Pseudomonadati</taxon>
        <taxon>Myxococcota</taxon>
        <taxon>Polyangia</taxon>
        <taxon>Nannocystales</taxon>
        <taxon>Nannocystaceae</taxon>
        <taxon>Nannocystis</taxon>
    </lineage>
</organism>
<keyword evidence="7" id="KW-1185">Reference proteome</keyword>
<dbReference type="EMBL" id="CP114040">
    <property type="protein sequence ID" value="WAS90968.1"/>
    <property type="molecule type" value="Genomic_DNA"/>
</dbReference>
<evidence type="ECO:0000313" key="7">
    <source>
        <dbReference type="Proteomes" id="UP001164459"/>
    </source>
</evidence>
<proteinExistence type="predicted"/>
<dbReference type="InterPro" id="IPR039552">
    <property type="entry name" value="IS66_C"/>
</dbReference>
<feature type="domain" description="Transposase TnpC homeodomain" evidence="4">
    <location>
        <begin position="66"/>
        <end position="131"/>
    </location>
</feature>
<evidence type="ECO:0000313" key="6">
    <source>
        <dbReference type="EMBL" id="WAS90968.1"/>
    </source>
</evidence>
<dbReference type="InterPro" id="IPR004291">
    <property type="entry name" value="Transposase_IS66_central"/>
</dbReference>
<evidence type="ECO:0000259" key="5">
    <source>
        <dbReference type="Pfam" id="PF13817"/>
    </source>
</evidence>
<dbReference type="NCBIfam" id="NF033517">
    <property type="entry name" value="transpos_IS66"/>
    <property type="match status" value="1"/>
</dbReference>
<dbReference type="InterPro" id="IPR052344">
    <property type="entry name" value="Transposase-related"/>
</dbReference>
<accession>A0ABY7GVI4</accession>
<feature type="domain" description="Transposase IS66 central" evidence="3">
    <location>
        <begin position="199"/>
        <end position="474"/>
    </location>
</feature>
<dbReference type="Pfam" id="PF03050">
    <property type="entry name" value="DDE_Tnp_IS66"/>
    <property type="match status" value="1"/>
</dbReference>
<reference evidence="6" key="1">
    <citation type="submission" date="2022-11" db="EMBL/GenBank/DDBJ databases">
        <title>Minimal conservation of predation-associated metabolite biosynthetic gene clusters underscores biosynthetic potential of Myxococcota including descriptions for ten novel species: Archangium lansinium sp. nov., Myxococcus landrumus sp. nov., Nannocystis bai.</title>
        <authorList>
            <person name="Ahearne A."/>
            <person name="Stevens C."/>
            <person name="Dowd S."/>
        </authorList>
    </citation>
    <scope>NUCLEOTIDE SEQUENCE</scope>
    <source>
        <strain evidence="6">Fl3</strain>
    </source>
</reference>
<evidence type="ECO:0000256" key="2">
    <source>
        <dbReference type="SAM" id="MobiDB-lite"/>
    </source>
</evidence>
<feature type="region of interest" description="Disordered" evidence="2">
    <location>
        <begin position="89"/>
        <end position="126"/>
    </location>
</feature>
<evidence type="ECO:0000256" key="1">
    <source>
        <dbReference type="SAM" id="Coils"/>
    </source>
</evidence>
<feature type="coiled-coil region" evidence="1">
    <location>
        <begin position="6"/>
        <end position="50"/>
    </location>
</feature>
<sequence length="550" mass="62543">MNEAAYRQLEARASKLEAVVDSLSAEREQLAAERERLAAEREQYRKLYLQTLERCATLERGIVASRQTERHAADDSQLALQVLGMLLSPDEQAPTPDLSEETDPDVPEREGTPRRPSGRRKLPEHLPRVDIEVLPPEVQQEGLAAFKRIGEEVSEVIERRPESLVVVRLVRPKFVRIAEDLADPSPVKIAESPERPIERGLAGPGMLADTIVRRWQDHTPLNRQQSIYARDGLELSRSTICGWHEQLADLVEPVVEAMLRDALEAPYLCTDATGVLVRAEEQCQRAHFWVLVAPERHVLYRFSHKHDSAAVDRFLAGYKGYLVADAHSVYDHLYSTGDVVEVACWAHARRYFFKALSSDPERADRGLALIKGLFRVERSIKTAPRKKRELARREKSRPIVDAFFAWCDEQVAEVLDETPIARAIRYAQNQRAALTRFLDDGRLPLDNNVSERNLRREVLGRRNWLFLGSDEGARTNTLFVSLLASCQLHGIEPWAYLRDLLCVLPSWPKTRVLELAPAFWKQARQQEDAQQRLAANVFRAVTLADHAPPV</sequence>
<dbReference type="Proteomes" id="UP001164459">
    <property type="component" value="Chromosome"/>
</dbReference>
<feature type="domain" description="Transposase IS66 C-terminal" evidence="5">
    <location>
        <begin position="481"/>
        <end position="517"/>
    </location>
</feature>
<dbReference type="PANTHER" id="PTHR33678">
    <property type="entry name" value="BLL1576 PROTEIN"/>
    <property type="match status" value="1"/>
</dbReference>
<dbReference type="Pfam" id="PF13007">
    <property type="entry name" value="LZ_Tnp_IS66"/>
    <property type="match status" value="1"/>
</dbReference>